<reference evidence="2 3" key="1">
    <citation type="submission" date="2019-03" db="EMBL/GenBank/DDBJ databases">
        <title>Draft genome of Brevundimonas sp. a heavy metal resistant soil bacteria.</title>
        <authorList>
            <person name="Soto J."/>
        </authorList>
    </citation>
    <scope>NUCLEOTIDE SEQUENCE [LARGE SCALE GENOMIC DNA]</scope>
    <source>
        <strain evidence="2 3">B-10</strain>
    </source>
</reference>
<dbReference type="EMBL" id="SPVH01000004">
    <property type="protein sequence ID" value="TFW13527.1"/>
    <property type="molecule type" value="Genomic_DNA"/>
</dbReference>
<gene>
    <name evidence="2" type="ORF">EGY25_06230</name>
</gene>
<dbReference type="GO" id="GO:0016747">
    <property type="term" value="F:acyltransferase activity, transferring groups other than amino-acyl groups"/>
    <property type="evidence" value="ECO:0007669"/>
    <property type="project" value="InterPro"/>
</dbReference>
<dbReference type="AlphaFoldDB" id="A0A4Y9RW53"/>
<dbReference type="InterPro" id="IPR051531">
    <property type="entry name" value="N-acetyltransferase"/>
</dbReference>
<dbReference type="InterPro" id="IPR016181">
    <property type="entry name" value="Acyl_CoA_acyltransferase"/>
</dbReference>
<evidence type="ECO:0000313" key="3">
    <source>
        <dbReference type="Proteomes" id="UP000298216"/>
    </source>
</evidence>
<accession>A0A4Y9RW53</accession>
<organism evidence="2 3">
    <name type="scientific">Brevundimonas intermedia</name>
    <dbReference type="NCBI Taxonomy" id="74315"/>
    <lineage>
        <taxon>Bacteria</taxon>
        <taxon>Pseudomonadati</taxon>
        <taxon>Pseudomonadota</taxon>
        <taxon>Alphaproteobacteria</taxon>
        <taxon>Caulobacterales</taxon>
        <taxon>Caulobacteraceae</taxon>
        <taxon>Brevundimonas</taxon>
    </lineage>
</organism>
<comment type="caution">
    <text evidence="2">The sequence shown here is derived from an EMBL/GenBank/DDBJ whole genome shotgun (WGS) entry which is preliminary data.</text>
</comment>
<protein>
    <submittedName>
        <fullName evidence="2">N-acetyltransferase</fullName>
    </submittedName>
</protein>
<dbReference type="Proteomes" id="UP000298216">
    <property type="component" value="Unassembled WGS sequence"/>
</dbReference>
<evidence type="ECO:0000313" key="2">
    <source>
        <dbReference type="EMBL" id="TFW13527.1"/>
    </source>
</evidence>
<sequence length="194" mass="21305">MTAAAYAAPPHVTLGPTLETERLILRPPAVEDFPRWAEFMADPETTRFIGGVQPAPQVWRTICTIAGMWALSGEGMFSILEKSSGLWLGRIGPLHPYGWPGREVGWSLHRDATGKGYAVEAAAATMDYAFDVLGWDDVIHCIDPENLASAAVATRLGSRNRGPGVLPEPFQDHAVDLWGQTRDEWAINRTRLAR</sequence>
<keyword evidence="2" id="KW-0808">Transferase</keyword>
<keyword evidence="3" id="KW-1185">Reference proteome</keyword>
<dbReference type="RefSeq" id="WP_135194168.1">
    <property type="nucleotide sequence ID" value="NZ_SPVH01000004.1"/>
</dbReference>
<dbReference type="Gene3D" id="3.40.630.30">
    <property type="match status" value="1"/>
</dbReference>
<dbReference type="InterPro" id="IPR000182">
    <property type="entry name" value="GNAT_dom"/>
</dbReference>
<proteinExistence type="predicted"/>
<name>A0A4Y9RW53_9CAUL</name>
<dbReference type="OrthoDB" id="6293260at2"/>
<evidence type="ECO:0000259" key="1">
    <source>
        <dbReference type="Pfam" id="PF13302"/>
    </source>
</evidence>
<dbReference type="PANTHER" id="PTHR43792">
    <property type="entry name" value="GNAT FAMILY, PUTATIVE (AFU_ORTHOLOGUE AFUA_3G00765)-RELATED-RELATED"/>
    <property type="match status" value="1"/>
</dbReference>
<dbReference type="PANTHER" id="PTHR43792:SF1">
    <property type="entry name" value="N-ACETYLTRANSFERASE DOMAIN-CONTAINING PROTEIN"/>
    <property type="match status" value="1"/>
</dbReference>
<feature type="domain" description="N-acetyltransferase" evidence="1">
    <location>
        <begin position="22"/>
        <end position="158"/>
    </location>
</feature>
<dbReference type="Pfam" id="PF13302">
    <property type="entry name" value="Acetyltransf_3"/>
    <property type="match status" value="1"/>
</dbReference>
<dbReference type="SUPFAM" id="SSF55729">
    <property type="entry name" value="Acyl-CoA N-acyltransferases (Nat)"/>
    <property type="match status" value="1"/>
</dbReference>